<protein>
    <recommendedName>
        <fullName evidence="6">JAB domain-containing protein</fullName>
    </recommendedName>
</protein>
<organism evidence="7 8">
    <name type="scientific">Pacificispira spongiicola</name>
    <dbReference type="NCBI Taxonomy" id="2729598"/>
    <lineage>
        <taxon>Bacteria</taxon>
        <taxon>Pseudomonadati</taxon>
        <taxon>Pseudomonadota</taxon>
        <taxon>Alphaproteobacteria</taxon>
        <taxon>Rhodospirillales</taxon>
        <taxon>Rhodospirillaceae</taxon>
        <taxon>Pacificispira</taxon>
    </lineage>
</organism>
<evidence type="ECO:0000259" key="6">
    <source>
        <dbReference type="Pfam" id="PF14464"/>
    </source>
</evidence>
<dbReference type="GO" id="GO:0008237">
    <property type="term" value="F:metallopeptidase activity"/>
    <property type="evidence" value="ECO:0007669"/>
    <property type="project" value="UniProtKB-KW"/>
</dbReference>
<dbReference type="Pfam" id="PF14464">
    <property type="entry name" value="Prok-JAB"/>
    <property type="match status" value="1"/>
</dbReference>
<evidence type="ECO:0000256" key="1">
    <source>
        <dbReference type="ARBA" id="ARBA00022670"/>
    </source>
</evidence>
<accession>A0A7Y0E3G2</accession>
<dbReference type="GO" id="GO:0046872">
    <property type="term" value="F:metal ion binding"/>
    <property type="evidence" value="ECO:0007669"/>
    <property type="project" value="UniProtKB-KW"/>
</dbReference>
<evidence type="ECO:0000256" key="2">
    <source>
        <dbReference type="ARBA" id="ARBA00022723"/>
    </source>
</evidence>
<evidence type="ECO:0000256" key="3">
    <source>
        <dbReference type="ARBA" id="ARBA00022801"/>
    </source>
</evidence>
<evidence type="ECO:0000313" key="7">
    <source>
        <dbReference type="EMBL" id="NMM46511.1"/>
    </source>
</evidence>
<proteinExistence type="predicted"/>
<keyword evidence="5" id="KW-0482">Metalloprotease</keyword>
<keyword evidence="2" id="KW-0479">Metal-binding</keyword>
<name>A0A7Y0E3G2_9PROT</name>
<gene>
    <name evidence="7" type="ORF">HH303_18615</name>
</gene>
<evidence type="ECO:0000313" key="8">
    <source>
        <dbReference type="Proteomes" id="UP000539372"/>
    </source>
</evidence>
<keyword evidence="1" id="KW-0645">Protease</keyword>
<comment type="caution">
    <text evidence="7">The sequence shown here is derived from an EMBL/GenBank/DDBJ whole genome shotgun (WGS) entry which is preliminary data.</text>
</comment>
<dbReference type="EMBL" id="JABBNT010000006">
    <property type="protein sequence ID" value="NMM46511.1"/>
    <property type="molecule type" value="Genomic_DNA"/>
</dbReference>
<dbReference type="GO" id="GO:0006508">
    <property type="term" value="P:proteolysis"/>
    <property type="evidence" value="ECO:0007669"/>
    <property type="project" value="UniProtKB-KW"/>
</dbReference>
<dbReference type="SUPFAM" id="SSF102712">
    <property type="entry name" value="JAB1/MPN domain"/>
    <property type="match status" value="1"/>
</dbReference>
<keyword evidence="8" id="KW-1185">Reference proteome</keyword>
<sequence length="152" mass="16908">MLRYEVGDFFDSMRASCAAKPERGGILIGSYRGPHIEITEYTEPGSKDIAGPSSFKRIDEHHQRAATNAWKRSGNTATFVGEWHSHPSGPPHPSGLDRQTWKAVVTRLNTPCLFVIVSPTAWQLFRVLGTKPYADVVPMTEIEHGTTGIVYR</sequence>
<keyword evidence="4" id="KW-0862">Zinc</keyword>
<dbReference type="Gene3D" id="3.40.140.10">
    <property type="entry name" value="Cytidine Deaminase, domain 2"/>
    <property type="match status" value="1"/>
</dbReference>
<feature type="domain" description="JAB" evidence="6">
    <location>
        <begin position="15"/>
        <end position="122"/>
    </location>
</feature>
<keyword evidence="3" id="KW-0378">Hydrolase</keyword>
<reference evidence="7 8" key="1">
    <citation type="submission" date="2020-04" db="EMBL/GenBank/DDBJ databases">
        <title>Rhodospirillaceae bacterium KN72 isolated from deep sea.</title>
        <authorList>
            <person name="Zhang D.-C."/>
        </authorList>
    </citation>
    <scope>NUCLEOTIDE SEQUENCE [LARGE SCALE GENOMIC DNA]</scope>
    <source>
        <strain evidence="7 8">KN72</strain>
    </source>
</reference>
<dbReference type="Proteomes" id="UP000539372">
    <property type="component" value="Unassembled WGS sequence"/>
</dbReference>
<dbReference type="InterPro" id="IPR028090">
    <property type="entry name" value="JAB_dom_prok"/>
</dbReference>
<evidence type="ECO:0000256" key="4">
    <source>
        <dbReference type="ARBA" id="ARBA00022833"/>
    </source>
</evidence>
<dbReference type="AlphaFoldDB" id="A0A7Y0E3G2"/>
<evidence type="ECO:0000256" key="5">
    <source>
        <dbReference type="ARBA" id="ARBA00023049"/>
    </source>
</evidence>